<keyword evidence="2" id="KW-0812">Transmembrane</keyword>
<dbReference type="Proteomes" id="UP000016931">
    <property type="component" value="Unassembled WGS sequence"/>
</dbReference>
<dbReference type="HOGENOM" id="CLU_600156_0_0_1"/>
<feature type="region of interest" description="Disordered" evidence="1">
    <location>
        <begin position="416"/>
        <end position="439"/>
    </location>
</feature>
<evidence type="ECO:0000256" key="1">
    <source>
        <dbReference type="SAM" id="MobiDB-lite"/>
    </source>
</evidence>
<dbReference type="AlphaFoldDB" id="M3CZ11"/>
<dbReference type="EMBL" id="KB456268">
    <property type="protein sequence ID" value="EMF09894.1"/>
    <property type="molecule type" value="Genomic_DNA"/>
</dbReference>
<evidence type="ECO:0000313" key="4">
    <source>
        <dbReference type="Proteomes" id="UP000016931"/>
    </source>
</evidence>
<dbReference type="PANTHER" id="PTHR28019:SF7">
    <property type="entry name" value="SUR7 PROTEIN"/>
    <property type="match status" value="1"/>
</dbReference>
<keyword evidence="4" id="KW-1185">Reference proteome</keyword>
<dbReference type="GO" id="GO:0005886">
    <property type="term" value="C:plasma membrane"/>
    <property type="evidence" value="ECO:0007669"/>
    <property type="project" value="InterPro"/>
</dbReference>
<feature type="transmembrane region" description="Helical" evidence="2">
    <location>
        <begin position="281"/>
        <end position="309"/>
    </location>
</feature>
<dbReference type="GO" id="GO:0031505">
    <property type="term" value="P:fungal-type cell wall organization"/>
    <property type="evidence" value="ECO:0007669"/>
    <property type="project" value="TreeGrafter"/>
</dbReference>
<dbReference type="OMA" id="HEMRIRH"/>
<dbReference type="GO" id="GO:0051285">
    <property type="term" value="C:cell cortex of cell tip"/>
    <property type="evidence" value="ECO:0007669"/>
    <property type="project" value="TreeGrafter"/>
</dbReference>
<protein>
    <submittedName>
        <fullName evidence="3">Uncharacterized protein</fullName>
    </submittedName>
</protein>
<gene>
    <name evidence="3" type="ORF">SEPMUDRAFT_150999</name>
</gene>
<keyword evidence="2" id="KW-0472">Membrane</keyword>
<evidence type="ECO:0000256" key="2">
    <source>
        <dbReference type="SAM" id="Phobius"/>
    </source>
</evidence>
<dbReference type="InterPro" id="IPR052413">
    <property type="entry name" value="SUR7_domain"/>
</dbReference>
<dbReference type="RefSeq" id="XP_016758015.1">
    <property type="nucleotide sequence ID" value="XM_016906533.1"/>
</dbReference>
<dbReference type="Pfam" id="PF06687">
    <property type="entry name" value="SUR7"/>
    <property type="match status" value="1"/>
</dbReference>
<reference evidence="3 4" key="1">
    <citation type="journal article" date="2012" name="PLoS Pathog.">
        <title>Diverse lifestyles and strategies of plant pathogenesis encoded in the genomes of eighteen Dothideomycetes fungi.</title>
        <authorList>
            <person name="Ohm R.A."/>
            <person name="Feau N."/>
            <person name="Henrissat B."/>
            <person name="Schoch C.L."/>
            <person name="Horwitz B.A."/>
            <person name="Barry K.W."/>
            <person name="Condon B.J."/>
            <person name="Copeland A.C."/>
            <person name="Dhillon B."/>
            <person name="Glaser F."/>
            <person name="Hesse C.N."/>
            <person name="Kosti I."/>
            <person name="LaButti K."/>
            <person name="Lindquist E.A."/>
            <person name="Lucas S."/>
            <person name="Salamov A.A."/>
            <person name="Bradshaw R.E."/>
            <person name="Ciuffetti L."/>
            <person name="Hamelin R.C."/>
            <person name="Kema G.H.J."/>
            <person name="Lawrence C."/>
            <person name="Scott J.A."/>
            <person name="Spatafora J.W."/>
            <person name="Turgeon B.G."/>
            <person name="de Wit P.J.G.M."/>
            <person name="Zhong S."/>
            <person name="Goodwin S.B."/>
            <person name="Grigoriev I.V."/>
        </authorList>
    </citation>
    <scope>NUCLEOTIDE SEQUENCE [LARGE SCALE GENOMIC DNA]</scope>
    <source>
        <strain evidence="3 4">SO2202</strain>
    </source>
</reference>
<dbReference type="eggNOG" id="ENOG502S47U">
    <property type="taxonomic scope" value="Eukaryota"/>
</dbReference>
<feature type="transmembrane region" description="Helical" evidence="2">
    <location>
        <begin position="329"/>
        <end position="351"/>
    </location>
</feature>
<evidence type="ECO:0000313" key="3">
    <source>
        <dbReference type="EMBL" id="EMF09894.1"/>
    </source>
</evidence>
<dbReference type="OrthoDB" id="4159154at2759"/>
<dbReference type="InterPro" id="IPR009571">
    <property type="entry name" value="SUR7/Rim9-like_fungi"/>
</dbReference>
<proteinExistence type="predicted"/>
<name>M3CZ11_SPHMS</name>
<sequence length="456" mass="48492">MMSRNFQPWAILPVLVVATAFILSFLVVYAGNKPGYMESYNIFTLNATRFGQNAVEKIDSKVMGLNLTKIINKPDDLPVSVLATATITNAPLAAITIAPRNPDGLDSFVDDITDGIASVKSNAEDSIGGAITSVKSGIESKVTAVASAVESKVASVEGIVASKISSAIASAQTMVVDQVNETYSDVLSTLDLQGFYSIHLRTTCSGEYKTPQGMNITVGGSPLPPNGTHKVVERCSKHSALNPLTLVRVLFEIGIFFTGLCLLASLWATACFSRKKAIINVLLALPALGFLALAASATHGVATAAPAVLNFLGSELGVEAKAGQSFITLVWATTILLLIHASLWTILVFTGEHLPELSALRRQQRDIVDAHDVDKMHELNTVNSAAQGYARGPTGHSDVAAWAAAGKGFPHVRRLQHARGPSGESEETTTTTTTVESEKARKYAKKNSWYVRGNNV</sequence>
<keyword evidence="2" id="KW-1133">Transmembrane helix</keyword>
<accession>M3CZ11</accession>
<dbReference type="GeneID" id="27903670"/>
<feature type="transmembrane region" description="Helical" evidence="2">
    <location>
        <begin position="249"/>
        <end position="269"/>
    </location>
</feature>
<organism evidence="3 4">
    <name type="scientific">Sphaerulina musiva (strain SO2202)</name>
    <name type="common">Poplar stem canker fungus</name>
    <name type="synonym">Septoria musiva</name>
    <dbReference type="NCBI Taxonomy" id="692275"/>
    <lineage>
        <taxon>Eukaryota</taxon>
        <taxon>Fungi</taxon>
        <taxon>Dikarya</taxon>
        <taxon>Ascomycota</taxon>
        <taxon>Pezizomycotina</taxon>
        <taxon>Dothideomycetes</taxon>
        <taxon>Dothideomycetidae</taxon>
        <taxon>Mycosphaerellales</taxon>
        <taxon>Mycosphaerellaceae</taxon>
        <taxon>Sphaerulina</taxon>
    </lineage>
</organism>
<dbReference type="PANTHER" id="PTHR28019">
    <property type="entry name" value="CELL MEMBRANE PROTEIN YLR413W-RELATED"/>
    <property type="match status" value="1"/>
</dbReference>